<dbReference type="EMBL" id="SPHZ02000006">
    <property type="protein sequence ID" value="KAF0915266.1"/>
    <property type="molecule type" value="Genomic_DNA"/>
</dbReference>
<sequence length="139" mass="15044">WRTRPRARPATKATSSRAASKDDDDSNRVVAGHSPPLIRLTPLEFAAGHSGKDSGGGARRCEGGICWRGGDQVRLRSRRRRLSWGGGDANRTQNQGALVKHEDDGTDVLELEYGGAEAIKLRSSHSTLHAARLDGNIHL</sequence>
<accession>A0A6G1DS68</accession>
<keyword evidence="3" id="KW-1185">Reference proteome</keyword>
<feature type="non-terminal residue" evidence="2">
    <location>
        <position position="1"/>
    </location>
</feature>
<dbReference type="AlphaFoldDB" id="A0A6G1DS68"/>
<name>A0A6G1DS68_9ORYZ</name>
<reference evidence="2 3" key="1">
    <citation type="submission" date="2019-11" db="EMBL/GenBank/DDBJ databases">
        <title>Whole genome sequence of Oryza granulata.</title>
        <authorList>
            <person name="Li W."/>
        </authorList>
    </citation>
    <scope>NUCLEOTIDE SEQUENCE [LARGE SCALE GENOMIC DNA]</scope>
    <source>
        <strain evidence="3">cv. Menghai</strain>
        <tissue evidence="2">Leaf</tissue>
    </source>
</reference>
<protein>
    <submittedName>
        <fullName evidence="2">Uncharacterized protein</fullName>
    </submittedName>
</protein>
<evidence type="ECO:0000313" key="3">
    <source>
        <dbReference type="Proteomes" id="UP000479710"/>
    </source>
</evidence>
<comment type="caution">
    <text evidence="2">The sequence shown here is derived from an EMBL/GenBank/DDBJ whole genome shotgun (WGS) entry which is preliminary data.</text>
</comment>
<proteinExistence type="predicted"/>
<evidence type="ECO:0000313" key="2">
    <source>
        <dbReference type="EMBL" id="KAF0915266.1"/>
    </source>
</evidence>
<feature type="region of interest" description="Disordered" evidence="1">
    <location>
        <begin position="1"/>
        <end position="36"/>
    </location>
</feature>
<dbReference type="Proteomes" id="UP000479710">
    <property type="component" value="Unassembled WGS sequence"/>
</dbReference>
<organism evidence="2 3">
    <name type="scientific">Oryza meyeriana var. granulata</name>
    <dbReference type="NCBI Taxonomy" id="110450"/>
    <lineage>
        <taxon>Eukaryota</taxon>
        <taxon>Viridiplantae</taxon>
        <taxon>Streptophyta</taxon>
        <taxon>Embryophyta</taxon>
        <taxon>Tracheophyta</taxon>
        <taxon>Spermatophyta</taxon>
        <taxon>Magnoliopsida</taxon>
        <taxon>Liliopsida</taxon>
        <taxon>Poales</taxon>
        <taxon>Poaceae</taxon>
        <taxon>BOP clade</taxon>
        <taxon>Oryzoideae</taxon>
        <taxon>Oryzeae</taxon>
        <taxon>Oryzinae</taxon>
        <taxon>Oryza</taxon>
        <taxon>Oryza meyeriana</taxon>
    </lineage>
</organism>
<evidence type="ECO:0000256" key="1">
    <source>
        <dbReference type="SAM" id="MobiDB-lite"/>
    </source>
</evidence>
<gene>
    <name evidence="2" type="ORF">E2562_035213</name>
</gene>